<keyword evidence="1 5" id="KW-0699">rRNA-binding</keyword>
<evidence type="ECO:0000256" key="3">
    <source>
        <dbReference type="ARBA" id="ARBA00022980"/>
    </source>
</evidence>
<evidence type="ECO:0000256" key="2">
    <source>
        <dbReference type="ARBA" id="ARBA00022884"/>
    </source>
</evidence>
<reference evidence="8 9" key="1">
    <citation type="journal article" date="2019" name="Appl. Environ. Microbiol.">
        <title>Environmental Evidence and Genomic Insight of Iron-oxidizing Bacteria Preference Towards More Corrosion Resistant Stainless Steel at Higher Salinities.</title>
        <authorList>
            <person name="Garrison C.E."/>
            <person name="Price K.A."/>
            <person name="Field E.K."/>
        </authorList>
    </citation>
    <scope>NUCLEOTIDE SEQUENCE [LARGE SCALE GENOMIC DNA]</scope>
    <source>
        <strain evidence="8 9">P3</strain>
    </source>
</reference>
<keyword evidence="9" id="KW-1185">Reference proteome</keyword>
<dbReference type="InterPro" id="IPR029751">
    <property type="entry name" value="Ribosomal_L25_dom"/>
</dbReference>
<evidence type="ECO:0000313" key="8">
    <source>
        <dbReference type="EMBL" id="TLS69058.1"/>
    </source>
</evidence>
<dbReference type="InterPro" id="IPR011035">
    <property type="entry name" value="Ribosomal_bL25/Gln-tRNA_synth"/>
</dbReference>
<dbReference type="NCBIfam" id="NF004128">
    <property type="entry name" value="PRK05618.1-2"/>
    <property type="match status" value="1"/>
</dbReference>
<organism evidence="8 9">
    <name type="scientific">Mariprofundus erugo</name>
    <dbReference type="NCBI Taxonomy" id="2528639"/>
    <lineage>
        <taxon>Bacteria</taxon>
        <taxon>Pseudomonadati</taxon>
        <taxon>Pseudomonadota</taxon>
        <taxon>Candidatius Mariprofundia</taxon>
        <taxon>Mariprofundales</taxon>
        <taxon>Mariprofundaceae</taxon>
        <taxon>Mariprofundus</taxon>
    </lineage>
</organism>
<dbReference type="GO" id="GO:0003735">
    <property type="term" value="F:structural constituent of ribosome"/>
    <property type="evidence" value="ECO:0007669"/>
    <property type="project" value="InterPro"/>
</dbReference>
<feature type="domain" description="Large ribosomal subunit protein bL25 beta" evidence="7">
    <location>
        <begin position="103"/>
        <end position="186"/>
    </location>
</feature>
<dbReference type="SUPFAM" id="SSF50715">
    <property type="entry name" value="Ribosomal protein L25-like"/>
    <property type="match status" value="1"/>
</dbReference>
<dbReference type="InterPro" id="IPR037121">
    <property type="entry name" value="Ribosomal_bL25_C"/>
</dbReference>
<dbReference type="HAMAP" id="MF_01334">
    <property type="entry name" value="Ribosomal_bL25_CTC"/>
    <property type="match status" value="1"/>
</dbReference>
<keyword evidence="4 5" id="KW-0687">Ribonucleoprotein</keyword>
<feature type="domain" description="Large ribosomal subunit protein bL25 L25" evidence="6">
    <location>
        <begin position="7"/>
        <end position="94"/>
    </location>
</feature>
<dbReference type="InterPro" id="IPR020057">
    <property type="entry name" value="Ribosomal_bL25_b-dom"/>
</dbReference>
<comment type="subunit">
    <text evidence="5">Part of the 50S ribosomal subunit; part of the 5S rRNA/L5/L18/L25 subcomplex. Contacts the 5S rRNA. Binds to the 5S rRNA independently of L5 and L18.</text>
</comment>
<evidence type="ECO:0000313" key="9">
    <source>
        <dbReference type="Proteomes" id="UP000306585"/>
    </source>
</evidence>
<dbReference type="OrthoDB" id="5293909at2"/>
<evidence type="ECO:0000256" key="5">
    <source>
        <dbReference type="HAMAP-Rule" id="MF_01334"/>
    </source>
</evidence>
<keyword evidence="3 5" id="KW-0689">Ribosomal protein</keyword>
<evidence type="ECO:0000259" key="7">
    <source>
        <dbReference type="Pfam" id="PF14693"/>
    </source>
</evidence>
<comment type="similarity">
    <text evidence="5">Belongs to the bacterial ribosomal protein bL25 family. CTC subfamily.</text>
</comment>
<dbReference type="AlphaFoldDB" id="A0A5R9GU24"/>
<evidence type="ECO:0000259" key="6">
    <source>
        <dbReference type="Pfam" id="PF01386"/>
    </source>
</evidence>
<dbReference type="NCBIfam" id="TIGR00731">
    <property type="entry name" value="bL25_bact_ctc"/>
    <property type="match status" value="1"/>
</dbReference>
<gene>
    <name evidence="5" type="primary">rplY</name>
    <name evidence="5" type="synonym">ctc</name>
    <name evidence="8" type="ORF">FEF65_00745</name>
</gene>
<comment type="caution">
    <text evidence="8">The sequence shown here is derived from an EMBL/GenBank/DDBJ whole genome shotgun (WGS) entry which is preliminary data.</text>
</comment>
<dbReference type="EMBL" id="VBRY01000001">
    <property type="protein sequence ID" value="TLS69058.1"/>
    <property type="molecule type" value="Genomic_DNA"/>
</dbReference>
<protein>
    <recommendedName>
        <fullName evidence="5">Large ribosomal subunit protein bL25</fullName>
    </recommendedName>
    <alternativeName>
        <fullName evidence="5">General stress protein CTC</fullName>
    </alternativeName>
</protein>
<dbReference type="PANTHER" id="PTHR33284:SF1">
    <property type="entry name" value="RIBOSOMAL PROTEIN L25_GLN-TRNA SYNTHETASE, ANTI-CODON-BINDING DOMAIN-CONTAINING PROTEIN"/>
    <property type="match status" value="1"/>
</dbReference>
<accession>A0A5R9GU24</accession>
<proteinExistence type="inferred from homology"/>
<dbReference type="RefSeq" id="WP_138237873.1">
    <property type="nucleotide sequence ID" value="NZ_VBRY01000001.1"/>
</dbReference>
<dbReference type="Gene3D" id="2.40.240.10">
    <property type="entry name" value="Ribosomal Protein L25, Chain P"/>
    <property type="match status" value="1"/>
</dbReference>
<dbReference type="NCBIfam" id="NF004612">
    <property type="entry name" value="PRK05943.1"/>
    <property type="match status" value="1"/>
</dbReference>
<dbReference type="Pfam" id="PF01386">
    <property type="entry name" value="Ribosomal_L25p"/>
    <property type="match status" value="1"/>
</dbReference>
<dbReference type="InterPro" id="IPR020930">
    <property type="entry name" value="Ribosomal_uL5_bac-type"/>
</dbReference>
<dbReference type="GO" id="GO:0008097">
    <property type="term" value="F:5S rRNA binding"/>
    <property type="evidence" value="ECO:0007669"/>
    <property type="project" value="InterPro"/>
</dbReference>
<dbReference type="Pfam" id="PF14693">
    <property type="entry name" value="Ribosomal_TL5_C"/>
    <property type="match status" value="1"/>
</dbReference>
<dbReference type="GO" id="GO:0006412">
    <property type="term" value="P:translation"/>
    <property type="evidence" value="ECO:0007669"/>
    <property type="project" value="UniProtKB-UniRule"/>
</dbReference>
<dbReference type="CDD" id="cd00495">
    <property type="entry name" value="Ribosomal_L25_TL5_CTC"/>
    <property type="match status" value="1"/>
</dbReference>
<name>A0A5R9GU24_9PROT</name>
<dbReference type="PANTHER" id="PTHR33284">
    <property type="entry name" value="RIBOSOMAL PROTEIN L25/GLN-TRNA SYNTHETASE, ANTI-CODON-BINDING DOMAIN-CONTAINING PROTEIN"/>
    <property type="match status" value="1"/>
</dbReference>
<dbReference type="InterPro" id="IPR020056">
    <property type="entry name" value="Rbsml_bL25/Gln-tRNA_synth_N"/>
</dbReference>
<evidence type="ECO:0000256" key="1">
    <source>
        <dbReference type="ARBA" id="ARBA00022730"/>
    </source>
</evidence>
<dbReference type="Proteomes" id="UP000306585">
    <property type="component" value="Unassembled WGS sequence"/>
</dbReference>
<dbReference type="InterPro" id="IPR001021">
    <property type="entry name" value="Ribosomal_bL25_long"/>
</dbReference>
<sequence length="198" mass="21451">MSDFSVEAVLRDNTGRSETRRLRRSGKTPAIIYGGGKPDLAIAMEYFVISKLLDKEEFHSSMIEINVQGAGKNTVILKDAQYDPIKDTVTHLDFLRVSSSDTITLEVPVVPVNDAKCPGVTKGGLVELIRHSLEVTCRADSVPAHIEVDCSTLNIGDTVHIEDVVLPAGVEVHHEVNFTVLNIAAQKTSGGEAETEEA</sequence>
<comment type="function">
    <text evidence="5">This is one of the proteins that binds to the 5S RNA in the ribosome where it forms part of the central protuberance.</text>
</comment>
<dbReference type="Gene3D" id="2.170.120.20">
    <property type="entry name" value="Ribosomal protein L25, beta domain"/>
    <property type="match status" value="1"/>
</dbReference>
<keyword evidence="2 5" id="KW-0694">RNA-binding</keyword>
<evidence type="ECO:0000256" key="4">
    <source>
        <dbReference type="ARBA" id="ARBA00023274"/>
    </source>
</evidence>
<dbReference type="GO" id="GO:0022625">
    <property type="term" value="C:cytosolic large ribosomal subunit"/>
    <property type="evidence" value="ECO:0007669"/>
    <property type="project" value="TreeGrafter"/>
</dbReference>